<dbReference type="SUPFAM" id="SSF48371">
    <property type="entry name" value="ARM repeat"/>
    <property type="match status" value="1"/>
</dbReference>
<dbReference type="InterPro" id="IPR016024">
    <property type="entry name" value="ARM-type_fold"/>
</dbReference>
<dbReference type="Pfam" id="PF08609">
    <property type="entry name" value="Fes1"/>
    <property type="match status" value="1"/>
</dbReference>
<evidence type="ECO:0000256" key="2">
    <source>
        <dbReference type="SAM" id="Phobius"/>
    </source>
</evidence>
<name>A0ABD1WC05_9LAMI</name>
<keyword evidence="2" id="KW-0812">Transmembrane</keyword>
<comment type="caution">
    <text evidence="4">The sequence shown here is derived from an EMBL/GenBank/DDBJ whole genome shotgun (WGS) entry which is preliminary data.</text>
</comment>
<dbReference type="Proteomes" id="UP001604277">
    <property type="component" value="Unassembled WGS sequence"/>
</dbReference>
<dbReference type="InterPro" id="IPR013918">
    <property type="entry name" value="Nucleotide_exch_fac_Fes1"/>
</dbReference>
<evidence type="ECO:0000256" key="1">
    <source>
        <dbReference type="SAM" id="MobiDB-lite"/>
    </source>
</evidence>
<keyword evidence="2" id="KW-0472">Membrane</keyword>
<evidence type="ECO:0000313" key="4">
    <source>
        <dbReference type="EMBL" id="KAL2547198.1"/>
    </source>
</evidence>
<reference evidence="5" key="1">
    <citation type="submission" date="2024-07" db="EMBL/GenBank/DDBJ databases">
        <title>Two chromosome-level genome assemblies of Korean endemic species Abeliophyllum distichum and Forsythia ovata (Oleaceae).</title>
        <authorList>
            <person name="Jang H."/>
        </authorList>
    </citation>
    <scope>NUCLEOTIDE SEQUENCE [LARGE SCALE GENOMIC DNA]</scope>
</reference>
<keyword evidence="5" id="KW-1185">Reference proteome</keyword>
<proteinExistence type="predicted"/>
<dbReference type="PANTHER" id="PTHR19316:SF32">
    <property type="entry name" value="ARM REPEAT SUPERFAMILY PROTEIN"/>
    <property type="match status" value="1"/>
</dbReference>
<feature type="domain" description="Nucleotide exchange factor Fes1" evidence="3">
    <location>
        <begin position="167"/>
        <end position="258"/>
    </location>
</feature>
<keyword evidence="2" id="KW-1133">Transmembrane helix</keyword>
<gene>
    <name evidence="4" type="ORF">Fot_16431</name>
</gene>
<dbReference type="InterPro" id="IPR050693">
    <property type="entry name" value="Hsp70_NEF-Inhibitors"/>
</dbReference>
<feature type="transmembrane region" description="Helical" evidence="2">
    <location>
        <begin position="98"/>
        <end position="115"/>
    </location>
</feature>
<dbReference type="InterPro" id="IPR011989">
    <property type="entry name" value="ARM-like"/>
</dbReference>
<organism evidence="4 5">
    <name type="scientific">Forsythia ovata</name>
    <dbReference type="NCBI Taxonomy" id="205694"/>
    <lineage>
        <taxon>Eukaryota</taxon>
        <taxon>Viridiplantae</taxon>
        <taxon>Streptophyta</taxon>
        <taxon>Embryophyta</taxon>
        <taxon>Tracheophyta</taxon>
        <taxon>Spermatophyta</taxon>
        <taxon>Magnoliopsida</taxon>
        <taxon>eudicotyledons</taxon>
        <taxon>Gunneridae</taxon>
        <taxon>Pentapetalae</taxon>
        <taxon>asterids</taxon>
        <taxon>lamiids</taxon>
        <taxon>Lamiales</taxon>
        <taxon>Oleaceae</taxon>
        <taxon>Forsythieae</taxon>
        <taxon>Forsythia</taxon>
    </lineage>
</organism>
<dbReference type="AlphaFoldDB" id="A0ABD1WC05"/>
<feature type="transmembrane region" description="Helical" evidence="2">
    <location>
        <begin position="69"/>
        <end position="92"/>
    </location>
</feature>
<dbReference type="EMBL" id="JBFOLJ010000004">
    <property type="protein sequence ID" value="KAL2547198.1"/>
    <property type="molecule type" value="Genomic_DNA"/>
</dbReference>
<accession>A0ABD1WC05</accession>
<evidence type="ECO:0000313" key="5">
    <source>
        <dbReference type="Proteomes" id="UP001604277"/>
    </source>
</evidence>
<dbReference type="Gene3D" id="1.25.10.10">
    <property type="entry name" value="Leucine-rich Repeat Variant"/>
    <property type="match status" value="1"/>
</dbReference>
<dbReference type="PANTHER" id="PTHR19316">
    <property type="entry name" value="PROTEIN FOLDING REGULATOR"/>
    <property type="match status" value="1"/>
</dbReference>
<protein>
    <submittedName>
        <fullName evidence="4">ARM repeat superfamily protein</fullName>
    </submittedName>
</protein>
<feature type="region of interest" description="Disordered" evidence="1">
    <location>
        <begin position="141"/>
        <end position="160"/>
    </location>
</feature>
<evidence type="ECO:0000259" key="3">
    <source>
        <dbReference type="Pfam" id="PF08609"/>
    </source>
</evidence>
<sequence length="490" mass="55188">MDKEASGVIPAIPLESSPPFFFMDKKLLDLETTAETFPQRNQITIQNSPPRRLLPISKFIFTPKSVQEFVFFHIICILSGRLKIIKIAAVVAATMRQSISLISLLLIILLAMRFARTERVNKSEASTGLFWSTSKEEGDLLRKAQADDDSSSSTQEEHQLDGGFSSLEGMLQWAIGHSDPAKLKETAKDVQHLSPEELKTRQMGIKELMEKLKMPSDAQLMKTAIDDLNNSSLSLEDRHRALQELLILVEPIDNANDLHKLGGLTAVIGELDHPDPQIRTISAWVLGKASQNNPVVQKQILGLGSLTKLMKMVNSKFPEEAIKALYALSALVSNNPEGQESFYREDGHLMLQNILSNSSIDIRLRRKSVYLVADLVECQLGSSNKEELPFFSNQLFLKSVVDQIASLDLDLQEKALYAVKNLLQLRSTEALVFKEVCELDVALERMRQQLQQLMLEENFKEYAVDVESLRREVELIFLEKLDKEDTQVPT</sequence>